<reference evidence="1" key="3">
    <citation type="submission" date="2025-09" db="UniProtKB">
        <authorList>
            <consortium name="Ensembl"/>
        </authorList>
    </citation>
    <scope>IDENTIFICATION</scope>
</reference>
<name>A0A9L0KAT8_EQUAS</name>
<gene>
    <name evidence="1" type="primary">MYL2</name>
</gene>
<keyword evidence="2" id="KW-1185">Reference proteome</keyword>
<protein>
    <submittedName>
        <fullName evidence="1">Myosin light chain 2</fullName>
    </submittedName>
</protein>
<dbReference type="Ensembl" id="ENSEAST00005045382.1">
    <property type="protein sequence ID" value="ENSEASP00005062484.1"/>
    <property type="gene ID" value="ENSEASG00005012185.2"/>
</dbReference>
<sequence>MSPKKAKKRAEGANSNVFSMFEQTQIQEFKEVGAAVARSAWGEAPPVRTSLSPIPCPLQGPLAGCLYPPSNPTFGLCVHVNHF</sequence>
<accession>A0A9L0KAT8</accession>
<proteinExistence type="predicted"/>
<organism evidence="1 2">
    <name type="scientific">Equus asinus</name>
    <name type="common">Donkey</name>
    <name type="synonym">Equus africanus asinus</name>
    <dbReference type="NCBI Taxonomy" id="9793"/>
    <lineage>
        <taxon>Eukaryota</taxon>
        <taxon>Metazoa</taxon>
        <taxon>Chordata</taxon>
        <taxon>Craniata</taxon>
        <taxon>Vertebrata</taxon>
        <taxon>Euteleostomi</taxon>
        <taxon>Mammalia</taxon>
        <taxon>Eutheria</taxon>
        <taxon>Laurasiatheria</taxon>
        <taxon>Perissodactyla</taxon>
        <taxon>Equidae</taxon>
        <taxon>Equus</taxon>
    </lineage>
</organism>
<reference evidence="1 2" key="1">
    <citation type="journal article" date="2020" name="Nat. Commun.">
        <title>Donkey genomes provide new insights into domestication and selection for coat color.</title>
        <authorList>
            <person name="Wang"/>
            <person name="C."/>
            <person name="Li"/>
            <person name="H."/>
            <person name="Guo"/>
            <person name="Y."/>
            <person name="Huang"/>
            <person name="J."/>
            <person name="Sun"/>
            <person name="Y."/>
            <person name="Min"/>
            <person name="J."/>
            <person name="Wang"/>
            <person name="J."/>
            <person name="Fang"/>
            <person name="X."/>
            <person name="Zhao"/>
            <person name="Z."/>
            <person name="Wang"/>
            <person name="S."/>
            <person name="Zhang"/>
            <person name="Y."/>
            <person name="Liu"/>
            <person name="Q."/>
            <person name="Jiang"/>
            <person name="Q."/>
            <person name="Wang"/>
            <person name="X."/>
            <person name="Guo"/>
            <person name="Y."/>
            <person name="Yang"/>
            <person name="C."/>
            <person name="Wang"/>
            <person name="Y."/>
            <person name="Tian"/>
            <person name="F."/>
            <person name="Zhuang"/>
            <person name="G."/>
            <person name="Fan"/>
            <person name="Y."/>
            <person name="Gao"/>
            <person name="Q."/>
            <person name="Li"/>
            <person name="Y."/>
            <person name="Ju"/>
            <person name="Z."/>
            <person name="Li"/>
            <person name="J."/>
            <person name="Li"/>
            <person name="R."/>
            <person name="Hou"/>
            <person name="M."/>
            <person name="Yang"/>
            <person name="G."/>
            <person name="Liu"/>
            <person name="G."/>
            <person name="Liu"/>
            <person name="W."/>
            <person name="Guo"/>
            <person name="J."/>
            <person name="Pan"/>
            <person name="S."/>
            <person name="Fan"/>
            <person name="G."/>
            <person name="Zhang"/>
            <person name="W."/>
            <person name="Zhang"/>
            <person name="R."/>
            <person name="Yu"/>
            <person name="J."/>
            <person name="Zhang"/>
            <person name="X."/>
            <person name="Yin"/>
            <person name="Q."/>
            <person name="Ji"/>
            <person name="C."/>
            <person name="Jin"/>
            <person name="Y."/>
            <person name="Yue"/>
            <person name="G."/>
            <person name="Liu"/>
            <person name="M."/>
            <person name="Xu"/>
            <person name="J."/>
            <person name="Liu"/>
            <person name="S."/>
            <person name="Jordana"/>
            <person name="J."/>
            <person name="Noce"/>
            <person name="A."/>
            <person name="Amills"/>
            <person name="M."/>
            <person name="Wu"/>
            <person name="D.D."/>
            <person name="Li"/>
            <person name="S."/>
            <person name="Zhou"/>
            <person name="X. and Zhong"/>
            <person name="J."/>
        </authorList>
    </citation>
    <scope>NUCLEOTIDE SEQUENCE [LARGE SCALE GENOMIC DNA]</scope>
</reference>
<dbReference type="AlphaFoldDB" id="A0A9L0KAT8"/>
<evidence type="ECO:0000313" key="2">
    <source>
        <dbReference type="Proteomes" id="UP000694387"/>
    </source>
</evidence>
<dbReference type="Proteomes" id="UP000694387">
    <property type="component" value="Chromosome 8"/>
</dbReference>
<dbReference type="GeneTree" id="ENSGT00940000155578"/>
<evidence type="ECO:0000313" key="1">
    <source>
        <dbReference type="Ensembl" id="ENSEASP00005062484.1"/>
    </source>
</evidence>
<reference evidence="1" key="2">
    <citation type="submission" date="2025-08" db="UniProtKB">
        <authorList>
            <consortium name="Ensembl"/>
        </authorList>
    </citation>
    <scope>IDENTIFICATION</scope>
</reference>